<proteinExistence type="predicted"/>
<reference evidence="2" key="2">
    <citation type="submission" date="2025-08" db="UniProtKB">
        <authorList>
            <consortium name="Ensembl"/>
        </authorList>
    </citation>
    <scope>IDENTIFICATION</scope>
</reference>
<feature type="chain" id="PRO_5025436079" description="Secreted protein" evidence="1">
    <location>
        <begin position="25"/>
        <end position="95"/>
    </location>
</feature>
<organism evidence="2 3">
    <name type="scientific">Myripristis murdjan</name>
    <name type="common">pinecone soldierfish</name>
    <dbReference type="NCBI Taxonomy" id="586833"/>
    <lineage>
        <taxon>Eukaryota</taxon>
        <taxon>Metazoa</taxon>
        <taxon>Chordata</taxon>
        <taxon>Craniata</taxon>
        <taxon>Vertebrata</taxon>
        <taxon>Euteleostomi</taxon>
        <taxon>Actinopterygii</taxon>
        <taxon>Neopterygii</taxon>
        <taxon>Teleostei</taxon>
        <taxon>Neoteleostei</taxon>
        <taxon>Acanthomorphata</taxon>
        <taxon>Holocentriformes</taxon>
        <taxon>Holocentridae</taxon>
        <taxon>Myripristis</taxon>
    </lineage>
</organism>
<dbReference type="InParanoid" id="A0A667YQY7"/>
<dbReference type="AlphaFoldDB" id="A0A667YQY7"/>
<reference evidence="2" key="1">
    <citation type="submission" date="2019-06" db="EMBL/GenBank/DDBJ databases">
        <authorList>
            <consortium name="Wellcome Sanger Institute Data Sharing"/>
        </authorList>
    </citation>
    <scope>NUCLEOTIDE SEQUENCE [LARGE SCALE GENOMIC DNA]</scope>
</reference>
<feature type="signal peptide" evidence="1">
    <location>
        <begin position="1"/>
        <end position="24"/>
    </location>
</feature>
<sequence>MATESPLLLAVSLLSHCPLSGYLARQVGKSRIAHKIMPPIVTGPMTPKETFGGGLMCWSARLYTAGDNGGDCNNGPAAKLRQKWQTFDLIALASE</sequence>
<accession>A0A667YQY7</accession>
<evidence type="ECO:0000313" key="3">
    <source>
        <dbReference type="Proteomes" id="UP000472263"/>
    </source>
</evidence>
<dbReference type="Ensembl" id="ENSMMDT00005033613.1">
    <property type="protein sequence ID" value="ENSMMDP00005032880.1"/>
    <property type="gene ID" value="ENSMMDG00005015474.1"/>
</dbReference>
<protein>
    <recommendedName>
        <fullName evidence="4">Secreted protein</fullName>
    </recommendedName>
</protein>
<name>A0A667YQY7_9TELE</name>
<keyword evidence="3" id="KW-1185">Reference proteome</keyword>
<evidence type="ECO:0008006" key="4">
    <source>
        <dbReference type="Google" id="ProtNLM"/>
    </source>
</evidence>
<keyword evidence="1" id="KW-0732">Signal</keyword>
<evidence type="ECO:0000256" key="1">
    <source>
        <dbReference type="SAM" id="SignalP"/>
    </source>
</evidence>
<evidence type="ECO:0000313" key="2">
    <source>
        <dbReference type="Ensembl" id="ENSMMDP00005032880.1"/>
    </source>
</evidence>
<reference evidence="2" key="3">
    <citation type="submission" date="2025-09" db="UniProtKB">
        <authorList>
            <consortium name="Ensembl"/>
        </authorList>
    </citation>
    <scope>IDENTIFICATION</scope>
</reference>
<dbReference type="Proteomes" id="UP000472263">
    <property type="component" value="Chromosome 10"/>
</dbReference>